<dbReference type="FunFam" id="1.50.10.10:FF:000032">
    <property type="entry name" value="Vacuolar acid trehalase"/>
    <property type="match status" value="1"/>
</dbReference>
<dbReference type="RefSeq" id="XP_017024338.1">
    <property type="nucleotide sequence ID" value="XM_017168849.3"/>
</dbReference>
<evidence type="ECO:0000259" key="5">
    <source>
        <dbReference type="Pfam" id="PF03632"/>
    </source>
</evidence>
<feature type="signal peptide" evidence="4">
    <location>
        <begin position="1"/>
        <end position="19"/>
    </location>
</feature>
<sequence>MLKRILFVVSFVLLKGCLAETTDAYLLKTFSLPSDLNFMPTLGNGHLGYTIYGDAIFMNGVYNGPGGNSKRARIPNWLNISTELCDRFGCASAEDVEVNGTSYEMDLRNGYFRSLTAYKSLGITVEQRTYPHKYYNRALVYEVVASRRTSSSSRVNSPQFLKLTQHPGTSSNAFEFVVLNNGSSTSSGDFRTLRGRTEVLEFEKFQPDPQEIFILFSESLEQPLQLEWPAWQSELRHRIIITIDRQESVARKELEDVLQLDPKSFLQKHTDSWNSFWDREFSIELRGDDALELSQIVNAGIFYLVSSLPSLNTNQQNEPFYGLSPTGLGRGNLEADYQGHNFWDTEIWMLPIVTQFGFQYAKEVLDYRFRKLEGARYNANATGFKGARFPWESAYTGTEVTNPCCPEVAQQEIHISPDISFAMQKFFAQSEDYVWTCETAWPIAAEVAEFLVSRATCEEKQNLCHFLNIMGPDEDHPDVNDNVYTNAVAKIALEFAEWAGQMCGNTSTKLFEKWRQLSDRLVILKDDELNYHPQHLGYTLNTIVKQADTILLGFPLRFDTSSTHLNDLHIYANVTRESGPAMTWSMFAANYLGTSEDWRAHDYFERGYKSYVRPEFKVWSETPLGYEGSANFLTGIGGFLQALIFGYGGLDFGRDGNKTVMFRSQASMPPNVNEVHVNYIRYGDSKCRFIFSNLSSEMQCSMQSGPGFEMVQNQKRTMLGKSFNLTHVRGDSPQHISIVR</sequence>
<dbReference type="Proteomes" id="UP001652661">
    <property type="component" value="Chromosome 2L"/>
</dbReference>
<name>A0A6P4IPE7_DROKI</name>
<dbReference type="OrthoDB" id="200349at2759"/>
<protein>
    <submittedName>
        <fullName evidence="7">Protein-glucosylgalactosylhydroxylysine glucosidase</fullName>
    </submittedName>
</protein>
<dbReference type="InterPro" id="IPR012341">
    <property type="entry name" value="6hp_glycosidase-like_sf"/>
</dbReference>
<dbReference type="GO" id="GO:0005975">
    <property type="term" value="P:carbohydrate metabolic process"/>
    <property type="evidence" value="ECO:0007669"/>
    <property type="project" value="InterPro"/>
</dbReference>
<keyword evidence="2" id="KW-0378">Hydrolase</keyword>
<feature type="chain" id="PRO_5028094598" evidence="4">
    <location>
        <begin position="20"/>
        <end position="740"/>
    </location>
</feature>
<dbReference type="InterPro" id="IPR008928">
    <property type="entry name" value="6-hairpin_glycosidase_sf"/>
</dbReference>
<comment type="similarity">
    <text evidence="1">Belongs to the glycosyl hydrolase 65 family.</text>
</comment>
<keyword evidence="4" id="KW-0732">Signal</keyword>
<gene>
    <name evidence="7" type="primary">LOC108076117</name>
</gene>
<dbReference type="InterPro" id="IPR005195">
    <property type="entry name" value="Glyco_hydro_65_M"/>
</dbReference>
<dbReference type="Pfam" id="PF03632">
    <property type="entry name" value="Glyco_hydro_65m"/>
    <property type="match status" value="1"/>
</dbReference>
<dbReference type="PANTHER" id="PTHR11051">
    <property type="entry name" value="GLYCOSYL HYDROLASE-RELATED"/>
    <property type="match status" value="1"/>
</dbReference>
<dbReference type="GO" id="GO:0004555">
    <property type="term" value="F:alpha,alpha-trehalase activity"/>
    <property type="evidence" value="ECO:0007669"/>
    <property type="project" value="UniProtKB-ARBA"/>
</dbReference>
<dbReference type="Gene3D" id="1.50.10.10">
    <property type="match status" value="1"/>
</dbReference>
<dbReference type="SUPFAM" id="SSF48208">
    <property type="entry name" value="Six-hairpin glycosidases"/>
    <property type="match status" value="1"/>
</dbReference>
<keyword evidence="3" id="KW-0325">Glycoprotein</keyword>
<organism evidence="6 7">
    <name type="scientific">Drosophila kikkawai</name>
    <name type="common">Fruit fly</name>
    <dbReference type="NCBI Taxonomy" id="30033"/>
    <lineage>
        <taxon>Eukaryota</taxon>
        <taxon>Metazoa</taxon>
        <taxon>Ecdysozoa</taxon>
        <taxon>Arthropoda</taxon>
        <taxon>Hexapoda</taxon>
        <taxon>Insecta</taxon>
        <taxon>Pterygota</taxon>
        <taxon>Neoptera</taxon>
        <taxon>Endopterygota</taxon>
        <taxon>Diptera</taxon>
        <taxon>Brachycera</taxon>
        <taxon>Muscomorpha</taxon>
        <taxon>Ephydroidea</taxon>
        <taxon>Drosophilidae</taxon>
        <taxon>Drosophila</taxon>
        <taxon>Sophophora</taxon>
    </lineage>
</organism>
<evidence type="ECO:0000313" key="7">
    <source>
        <dbReference type="RefSeq" id="XP_017024338.1"/>
    </source>
</evidence>
<feature type="domain" description="Glycoside hydrolase family 65 central catalytic" evidence="5">
    <location>
        <begin position="335"/>
        <end position="539"/>
    </location>
</feature>
<evidence type="ECO:0000256" key="3">
    <source>
        <dbReference type="ARBA" id="ARBA00023180"/>
    </source>
</evidence>
<dbReference type="GeneID" id="108076117"/>
<proteinExistence type="inferred from homology"/>
<reference evidence="7" key="2">
    <citation type="submission" date="2025-08" db="UniProtKB">
        <authorList>
            <consortium name="RefSeq"/>
        </authorList>
    </citation>
    <scope>IDENTIFICATION</scope>
    <source>
        <strain evidence="7">14028-0561.14</strain>
        <tissue evidence="7">Whole fly</tissue>
    </source>
</reference>
<reference evidence="6" key="1">
    <citation type="submission" date="2025-05" db="UniProtKB">
        <authorList>
            <consortium name="RefSeq"/>
        </authorList>
    </citation>
    <scope>NUCLEOTIDE SEQUENCE [LARGE SCALE GENOMIC DNA]</scope>
    <source>
        <strain evidence="6">14028-0561.14</strain>
    </source>
</reference>
<evidence type="ECO:0000256" key="2">
    <source>
        <dbReference type="ARBA" id="ARBA00022801"/>
    </source>
</evidence>
<evidence type="ECO:0000313" key="6">
    <source>
        <dbReference type="Proteomes" id="UP001652661"/>
    </source>
</evidence>
<accession>A0A6P4IPE7</accession>
<evidence type="ECO:0000256" key="1">
    <source>
        <dbReference type="ARBA" id="ARBA00006768"/>
    </source>
</evidence>
<dbReference type="PANTHER" id="PTHR11051:SF8">
    <property type="entry name" value="PROTEIN-GLUCOSYLGALACTOSYLHYDROXYLYSINE GLUCOSIDASE"/>
    <property type="match status" value="1"/>
</dbReference>
<keyword evidence="6" id="KW-1185">Reference proteome</keyword>
<evidence type="ECO:0000256" key="4">
    <source>
        <dbReference type="SAM" id="SignalP"/>
    </source>
</evidence>
<dbReference type="AlphaFoldDB" id="A0A6P4IPE7"/>